<accession>A0A6G0STQ8</accession>
<dbReference type="InterPro" id="IPR027417">
    <property type="entry name" value="P-loop_NTPase"/>
</dbReference>
<name>A0A6G0STQ8_APHGL</name>
<keyword evidence="1" id="KW-1133">Transmembrane helix</keyword>
<keyword evidence="3" id="KW-1185">Reference proteome</keyword>
<gene>
    <name evidence="2" type="ORF">AGLY_017854</name>
</gene>
<reference evidence="2 3" key="1">
    <citation type="submission" date="2019-08" db="EMBL/GenBank/DDBJ databases">
        <title>The genome of the soybean aphid Biotype 1, its phylome, world population structure and adaptation to the North American continent.</title>
        <authorList>
            <person name="Giordano R."/>
            <person name="Donthu R.K."/>
            <person name="Hernandez A.G."/>
            <person name="Wright C.L."/>
            <person name="Zimin A.V."/>
        </authorList>
    </citation>
    <scope>NUCLEOTIDE SEQUENCE [LARGE SCALE GENOMIC DNA]</scope>
    <source>
        <tissue evidence="2">Whole aphids</tissue>
    </source>
</reference>
<dbReference type="AlphaFoldDB" id="A0A6G0STQ8"/>
<evidence type="ECO:0000313" key="2">
    <source>
        <dbReference type="EMBL" id="KAE9521743.1"/>
    </source>
</evidence>
<protein>
    <submittedName>
        <fullName evidence="2">Uncharacterized protein</fullName>
    </submittedName>
</protein>
<feature type="transmembrane region" description="Helical" evidence="1">
    <location>
        <begin position="458"/>
        <end position="477"/>
    </location>
</feature>
<comment type="caution">
    <text evidence="2">The sequence shown here is derived from an EMBL/GenBank/DDBJ whole genome shotgun (WGS) entry which is preliminary data.</text>
</comment>
<organism evidence="2 3">
    <name type="scientific">Aphis glycines</name>
    <name type="common">Soybean aphid</name>
    <dbReference type="NCBI Taxonomy" id="307491"/>
    <lineage>
        <taxon>Eukaryota</taxon>
        <taxon>Metazoa</taxon>
        <taxon>Ecdysozoa</taxon>
        <taxon>Arthropoda</taxon>
        <taxon>Hexapoda</taxon>
        <taxon>Insecta</taxon>
        <taxon>Pterygota</taxon>
        <taxon>Neoptera</taxon>
        <taxon>Paraneoptera</taxon>
        <taxon>Hemiptera</taxon>
        <taxon>Sternorrhyncha</taxon>
        <taxon>Aphidomorpha</taxon>
        <taxon>Aphidoidea</taxon>
        <taxon>Aphididae</taxon>
        <taxon>Aphidini</taxon>
        <taxon>Aphis</taxon>
        <taxon>Aphis</taxon>
    </lineage>
</organism>
<dbReference type="Proteomes" id="UP000475862">
    <property type="component" value="Unassembled WGS sequence"/>
</dbReference>
<dbReference type="SUPFAM" id="SSF52540">
    <property type="entry name" value="P-loop containing nucleoside triphosphate hydrolases"/>
    <property type="match status" value="1"/>
</dbReference>
<sequence length="546" mass="62223">MCTNDYGESVSQHLAGVADAYGSLESNDDDRDCRVEKYLKYIDGFKQFYPNDDDWIDLKFTHFDDLESVGIPTFSKHFKNYNVALKTGGGGGGVVDGQVYYDEWDDCETYDHDHRSRLIGTLPYYYWTYVYDYVNDPHFKSRSMLTNRERDHIVYGIFAFILLWPEEDILKFASFFPRVSALVSNIVECIRTGAVVDYKGLPVMPSTFKVLKMHFQHDLCDDDAVVTLLPVRRQPYFSIKTYVKRTLSAHFHKVYACLQNEYWGPPGADRYRDITHVNETFGVPFAQLLGSRTNPAPPSAADLRTRPKYVTGVACSGKTSALNALRRYGWTIKSRGDLGTFGGKSKSPAYVAALHAALDYAYRAGAPYVIGDRGPIDNPLWTAITEMCNPRYARDMVYRLEKFFEHTFNELVIRYHGEFDVVVFLDPYPSRNRERMLKRGENGDAYRGRLRQYVAAQFMAYFMFAVLFGHRIVLVPYDDDRGNFDENAHVHNTLMLADYYGHADPIPGVGDGDVGGGGLGKISKLLPDVPDFLQDNKFSVMHGIFK</sequence>
<keyword evidence="1" id="KW-0472">Membrane</keyword>
<dbReference type="EMBL" id="VYZN01002269">
    <property type="protein sequence ID" value="KAE9521743.1"/>
    <property type="molecule type" value="Genomic_DNA"/>
</dbReference>
<dbReference type="OrthoDB" id="7386831at2759"/>
<proteinExistence type="predicted"/>
<keyword evidence="1" id="KW-0812">Transmembrane</keyword>
<evidence type="ECO:0000313" key="3">
    <source>
        <dbReference type="Proteomes" id="UP000475862"/>
    </source>
</evidence>
<evidence type="ECO:0000256" key="1">
    <source>
        <dbReference type="SAM" id="Phobius"/>
    </source>
</evidence>